<accession>A0A4R8LPM7</accession>
<keyword evidence="6" id="KW-0677">Repeat</keyword>
<evidence type="ECO:0000256" key="10">
    <source>
        <dbReference type="PIRSR" id="PIRSR000018-51"/>
    </source>
</evidence>
<dbReference type="Gene3D" id="1.10.760.10">
    <property type="entry name" value="Cytochrome c-like domain"/>
    <property type="match status" value="3"/>
</dbReference>
<feature type="binding site" description="covalent" evidence="9">
    <location>
        <position position="224"/>
    </location>
    <ligand>
        <name>heme c</name>
        <dbReference type="ChEBI" id="CHEBI:61717"/>
        <label>2</label>
    </ligand>
</feature>
<evidence type="ECO:0000256" key="8">
    <source>
        <dbReference type="ARBA" id="ARBA00023136"/>
    </source>
</evidence>
<keyword evidence="5 11" id="KW-0732">Signal</keyword>
<protein>
    <submittedName>
        <fullName evidence="13">Mono/diheme cytochrome c family protein</fullName>
    </submittedName>
</protein>
<dbReference type="InterPro" id="IPR036909">
    <property type="entry name" value="Cyt_c-like_dom_sf"/>
</dbReference>
<comment type="subcellular location">
    <subcellularLocation>
        <location evidence="1">Cell membrane</location>
    </subcellularLocation>
</comment>
<keyword evidence="4 10" id="KW-0479">Metal-binding</keyword>
<evidence type="ECO:0000256" key="1">
    <source>
        <dbReference type="ARBA" id="ARBA00004236"/>
    </source>
</evidence>
<sequence>MKGKIVFVAVTLGAAAGLSRAWEPVISPLSAPPSRSADATQIERGARLAALGDCIVCHTSAHGKPYAGGRPLETPFGAIYATNITPDMQTGIGDWSLDAFRRALRDGVSRDGHLLYPAFPYPHFTRMTDGDIADLYAFMMSRAPVQATAPPNHLVFPLNFRPLVAGWNMLYLKRGPEQGVAVPASAPSAASDPRADAGNAPNAASAYAVQWQLGRYLVNGVAHCAACHTPLNKLGAEKRDAPFAGGTLEGWDAPALTKLSQAPTPWTQAQLVSYLRTGFASQHGAAAGPMRPVTQSLAQAPLEDVDAIATYVMSLQTPTAATPTAAPARPADLEQLAPPAALATGATLFNAACASCHSIAAPMSTQGDRPSLAQGTAVNADSPRNAVRMMLDGIDWHGSDAAHFMPSFAQTFTDAQIADLANYTRARFSARGPWPGLDAAAVARIRKETAKP</sequence>
<comment type="caution">
    <text evidence="13">The sequence shown here is derived from an EMBL/GenBank/DDBJ whole genome shotgun (WGS) entry which is preliminary data.</text>
</comment>
<dbReference type="PANTHER" id="PTHR35008">
    <property type="entry name" value="BLL4482 PROTEIN-RELATED"/>
    <property type="match status" value="1"/>
</dbReference>
<keyword evidence="2" id="KW-1003">Cell membrane</keyword>
<dbReference type="OrthoDB" id="9809720at2"/>
<dbReference type="InterPro" id="IPR014353">
    <property type="entry name" value="Membr-bd_ADH_cyt_c"/>
</dbReference>
<evidence type="ECO:0000313" key="14">
    <source>
        <dbReference type="Proteomes" id="UP000295509"/>
    </source>
</evidence>
<dbReference type="GO" id="GO:0020037">
    <property type="term" value="F:heme binding"/>
    <property type="evidence" value="ECO:0007669"/>
    <property type="project" value="InterPro"/>
</dbReference>
<dbReference type="GO" id="GO:0009055">
    <property type="term" value="F:electron transfer activity"/>
    <property type="evidence" value="ECO:0007669"/>
    <property type="project" value="InterPro"/>
</dbReference>
<gene>
    <name evidence="13" type="ORF">BX592_113191</name>
</gene>
<dbReference type="PROSITE" id="PS51007">
    <property type="entry name" value="CYTC"/>
    <property type="match status" value="3"/>
</dbReference>
<feature type="signal peptide" evidence="11">
    <location>
        <begin position="1"/>
        <end position="21"/>
    </location>
</feature>
<evidence type="ECO:0000256" key="5">
    <source>
        <dbReference type="ARBA" id="ARBA00022729"/>
    </source>
</evidence>
<dbReference type="EMBL" id="SORE01000013">
    <property type="protein sequence ID" value="TDY46562.1"/>
    <property type="molecule type" value="Genomic_DNA"/>
</dbReference>
<reference evidence="13 14" key="1">
    <citation type="submission" date="2019-03" db="EMBL/GenBank/DDBJ databases">
        <title>Genomic Encyclopedia of Type Strains, Phase III (KMG-III): the genomes of soil and plant-associated and newly described type strains.</title>
        <authorList>
            <person name="Whitman W."/>
        </authorList>
    </citation>
    <scope>NUCLEOTIDE SEQUENCE [LARGE SCALE GENOMIC DNA]</scope>
    <source>
        <strain evidence="13 14">LMG 29544</strain>
    </source>
</reference>
<keyword evidence="14" id="KW-1185">Reference proteome</keyword>
<feature type="binding site" description="covalent" evidence="9">
    <location>
        <position position="356"/>
    </location>
    <ligand>
        <name>heme c</name>
        <dbReference type="ChEBI" id="CHEBI:61717"/>
        <label>3</label>
    </ligand>
</feature>
<evidence type="ECO:0000256" key="9">
    <source>
        <dbReference type="PIRSR" id="PIRSR000018-50"/>
    </source>
</evidence>
<dbReference type="InterPro" id="IPR051459">
    <property type="entry name" value="Cytochrome_c-type_DH"/>
</dbReference>
<feature type="domain" description="Cytochrome c" evidence="12">
    <location>
        <begin position="40"/>
        <end position="143"/>
    </location>
</feature>
<dbReference type="PIRSF" id="PIRSF000018">
    <property type="entry name" value="Mb_ADH_cyt_c"/>
    <property type="match status" value="1"/>
</dbReference>
<name>A0A4R8LPM7_9BURK</name>
<evidence type="ECO:0000256" key="3">
    <source>
        <dbReference type="ARBA" id="ARBA00022617"/>
    </source>
</evidence>
<dbReference type="Proteomes" id="UP000295509">
    <property type="component" value="Unassembled WGS sequence"/>
</dbReference>
<dbReference type="GO" id="GO:0016614">
    <property type="term" value="F:oxidoreductase activity, acting on CH-OH group of donors"/>
    <property type="evidence" value="ECO:0007669"/>
    <property type="project" value="InterPro"/>
</dbReference>
<keyword evidence="3 9" id="KW-0349">Heme</keyword>
<feature type="chain" id="PRO_5020288415" evidence="11">
    <location>
        <begin position="22"/>
        <end position="452"/>
    </location>
</feature>
<dbReference type="RefSeq" id="WP_134193307.1">
    <property type="nucleotide sequence ID" value="NZ_JBHLUW010000022.1"/>
</dbReference>
<evidence type="ECO:0000256" key="7">
    <source>
        <dbReference type="ARBA" id="ARBA00023004"/>
    </source>
</evidence>
<feature type="binding site" description="covalent" evidence="9">
    <location>
        <position position="57"/>
    </location>
    <ligand>
        <name>heme c</name>
        <dbReference type="ChEBI" id="CHEBI:61717"/>
        <label>1</label>
    </ligand>
</feature>
<feature type="binding site" description="covalent" evidence="9">
    <location>
        <position position="353"/>
    </location>
    <ligand>
        <name>heme c</name>
        <dbReference type="ChEBI" id="CHEBI:61717"/>
        <label>3</label>
    </ligand>
</feature>
<dbReference type="SUPFAM" id="SSF46626">
    <property type="entry name" value="Cytochrome c"/>
    <property type="match status" value="3"/>
</dbReference>
<feature type="domain" description="Cytochrome c" evidence="12">
    <location>
        <begin position="340"/>
        <end position="428"/>
    </location>
</feature>
<keyword evidence="7 10" id="KW-0408">Iron</keyword>
<feature type="binding site" description="axial binding residue" evidence="10">
    <location>
        <position position="58"/>
    </location>
    <ligand>
        <name>heme c</name>
        <dbReference type="ChEBI" id="CHEBI:61717"/>
        <label>1</label>
    </ligand>
    <ligandPart>
        <name>Fe</name>
        <dbReference type="ChEBI" id="CHEBI:18248"/>
    </ligandPart>
</feature>
<dbReference type="InterPro" id="IPR009056">
    <property type="entry name" value="Cyt_c-like_dom"/>
</dbReference>
<proteinExistence type="predicted"/>
<dbReference type="AlphaFoldDB" id="A0A4R8LPM7"/>
<comment type="cofactor">
    <cofactor evidence="9">
        <name>heme c</name>
        <dbReference type="ChEBI" id="CHEBI:61717"/>
    </cofactor>
    <text evidence="9">Binds 3 heme c groups covalently per subunit.</text>
</comment>
<feature type="binding site" description="axial binding residue" evidence="10">
    <location>
        <position position="357"/>
    </location>
    <ligand>
        <name>heme c</name>
        <dbReference type="ChEBI" id="CHEBI:61717"/>
        <label>3</label>
    </ligand>
    <ligandPart>
        <name>Fe</name>
        <dbReference type="ChEBI" id="CHEBI:18248"/>
    </ligandPart>
</feature>
<feature type="domain" description="Cytochrome c" evidence="12">
    <location>
        <begin position="198"/>
        <end position="316"/>
    </location>
</feature>
<evidence type="ECO:0000256" key="2">
    <source>
        <dbReference type="ARBA" id="ARBA00022475"/>
    </source>
</evidence>
<evidence type="ECO:0000313" key="13">
    <source>
        <dbReference type="EMBL" id="TDY46562.1"/>
    </source>
</evidence>
<evidence type="ECO:0000256" key="6">
    <source>
        <dbReference type="ARBA" id="ARBA00022737"/>
    </source>
</evidence>
<feature type="binding site" description="axial binding residue" evidence="10">
    <location>
        <position position="228"/>
    </location>
    <ligand>
        <name>heme c</name>
        <dbReference type="ChEBI" id="CHEBI:61717"/>
        <label>2</label>
    </ligand>
    <ligandPart>
        <name>Fe</name>
        <dbReference type="ChEBI" id="CHEBI:18248"/>
    </ligandPart>
</feature>
<dbReference type="Pfam" id="PF00034">
    <property type="entry name" value="Cytochrom_C"/>
    <property type="match status" value="3"/>
</dbReference>
<keyword evidence="8" id="KW-0472">Membrane</keyword>
<evidence type="ECO:0000256" key="11">
    <source>
        <dbReference type="SAM" id="SignalP"/>
    </source>
</evidence>
<feature type="binding site" description="covalent" evidence="9">
    <location>
        <position position="227"/>
    </location>
    <ligand>
        <name>heme c</name>
        <dbReference type="ChEBI" id="CHEBI:61717"/>
        <label>2</label>
    </ligand>
</feature>
<dbReference type="GO" id="GO:0005886">
    <property type="term" value="C:plasma membrane"/>
    <property type="evidence" value="ECO:0007669"/>
    <property type="project" value="UniProtKB-SubCell"/>
</dbReference>
<dbReference type="GO" id="GO:0005506">
    <property type="term" value="F:iron ion binding"/>
    <property type="evidence" value="ECO:0007669"/>
    <property type="project" value="InterPro"/>
</dbReference>
<organism evidence="13 14">
    <name type="scientific">Paraburkholderia rhizosphaerae</name>
    <dbReference type="NCBI Taxonomy" id="480658"/>
    <lineage>
        <taxon>Bacteria</taxon>
        <taxon>Pseudomonadati</taxon>
        <taxon>Pseudomonadota</taxon>
        <taxon>Betaproteobacteria</taxon>
        <taxon>Burkholderiales</taxon>
        <taxon>Burkholderiaceae</taxon>
        <taxon>Paraburkholderia</taxon>
    </lineage>
</organism>
<evidence type="ECO:0000256" key="4">
    <source>
        <dbReference type="ARBA" id="ARBA00022723"/>
    </source>
</evidence>
<feature type="binding site" description="covalent" evidence="9">
    <location>
        <position position="54"/>
    </location>
    <ligand>
        <name>heme c</name>
        <dbReference type="ChEBI" id="CHEBI:61717"/>
        <label>1</label>
    </ligand>
</feature>
<dbReference type="PANTHER" id="PTHR35008:SF8">
    <property type="entry name" value="ALCOHOL DEHYDROGENASE CYTOCHROME C SUBUNIT"/>
    <property type="match status" value="1"/>
</dbReference>
<evidence type="ECO:0000259" key="12">
    <source>
        <dbReference type="PROSITE" id="PS51007"/>
    </source>
</evidence>